<evidence type="ECO:0000256" key="12">
    <source>
        <dbReference type="RuleBase" id="RU361175"/>
    </source>
</evidence>
<keyword evidence="15" id="KW-1185">Reference proteome</keyword>
<dbReference type="PRINTS" id="PR00131">
    <property type="entry name" value="GLHYDRLASE1"/>
</dbReference>
<keyword evidence="6" id="KW-0119">Carbohydrate metabolism</keyword>
<keyword evidence="5" id="KW-0136">Cellulose degradation</keyword>
<feature type="chain" id="PRO_5003513029" description="Beta-glucosidase" evidence="13">
    <location>
        <begin position="30"/>
        <end position="489"/>
    </location>
</feature>
<evidence type="ECO:0000256" key="2">
    <source>
        <dbReference type="ARBA" id="ARBA00010838"/>
    </source>
</evidence>
<dbReference type="Pfam" id="PF00232">
    <property type="entry name" value="Glyco_hydro_1"/>
    <property type="match status" value="1"/>
</dbReference>
<comment type="similarity">
    <text evidence="2 12">Belongs to the glycosyl hydrolase 1 family.</text>
</comment>
<evidence type="ECO:0000256" key="5">
    <source>
        <dbReference type="ARBA" id="ARBA00023001"/>
    </source>
</evidence>
<dbReference type="PROSITE" id="PS00653">
    <property type="entry name" value="GLYCOSYL_HYDROL_F1_2"/>
    <property type="match status" value="1"/>
</dbReference>
<protein>
    <recommendedName>
        <fullName evidence="3 12">Beta-glucosidase</fullName>
        <ecNumber evidence="3 12">3.2.1.21</ecNumber>
    </recommendedName>
</protein>
<evidence type="ECO:0000256" key="4">
    <source>
        <dbReference type="ARBA" id="ARBA00022801"/>
    </source>
</evidence>
<dbReference type="KEGG" id="gma:AciX8_0007"/>
<dbReference type="STRING" id="682795.AciX8_0007"/>
<keyword evidence="4 12" id="KW-0378">Hydrolase</keyword>
<dbReference type="RefSeq" id="WP_014263252.1">
    <property type="nucleotide sequence ID" value="NC_016631.1"/>
</dbReference>
<keyword evidence="13" id="KW-0732">Signal</keyword>
<evidence type="ECO:0000256" key="7">
    <source>
        <dbReference type="ARBA" id="ARBA00023295"/>
    </source>
</evidence>
<feature type="binding site" evidence="10">
    <location>
        <position position="442"/>
    </location>
    <ligand>
        <name>substrate</name>
    </ligand>
</feature>
<accession>G8NWT0</accession>
<evidence type="ECO:0000256" key="3">
    <source>
        <dbReference type="ARBA" id="ARBA00012744"/>
    </source>
</evidence>
<dbReference type="GO" id="GO:0030245">
    <property type="term" value="P:cellulose catabolic process"/>
    <property type="evidence" value="ECO:0007669"/>
    <property type="project" value="UniProtKB-KW"/>
</dbReference>
<dbReference type="PROSITE" id="PS51318">
    <property type="entry name" value="TAT"/>
    <property type="match status" value="1"/>
</dbReference>
<dbReference type="InterPro" id="IPR006311">
    <property type="entry name" value="TAT_signal"/>
</dbReference>
<sequence length="489" mass="54421" precursor="true">MFNNISRRTLARILGGSAAALSLPRVGFATEGAPAPSTHSAGTTRTFPSDFLWGSATASYQVEGAVHEAGRGPSIWDTFSHTPGKTHNGDTGDVADDFFHRYKEDIQIMKGLGLKTFRFSVSWSRIFPTGTGSPNPQGLDFYHHLADALLEAGIQPFCTLYHWDLPQTLQDKGGWENHDTSKAFADYAGYTAGKLSDNVHHFMTMNEMRTFVDVGNREGRHAPGLKLDDKRLAQLNHHVVLGHGLAVRAIRATVKPGTKVGLAENISATTPVVESPEHIEAAHKALREENASFLTVVQEGRYTDLYLKRLGGNAPKFTAEEMEIIRSPLDFVGINIYQPMYVRADSSEKGYAVVPPPSSYPHMFSPWLNVGPEGIYWGPKLVHEVWKVKEMYITENGASSSDHLTPEGKVYDTDRVMFLRNYLTQLQRGVSEGVPVKGYFLWSLLDNYEWADGYEKRFGIIYVDFATQQRTPKLSAEFYKQVIAKNAVS</sequence>
<dbReference type="Proteomes" id="UP000007113">
    <property type="component" value="Chromosome"/>
</dbReference>
<gene>
    <name evidence="14" type="ordered locus">AciX8_0007</name>
</gene>
<dbReference type="PANTHER" id="PTHR10353">
    <property type="entry name" value="GLYCOSYL HYDROLASE"/>
    <property type="match status" value="1"/>
</dbReference>
<dbReference type="InterPro" id="IPR017736">
    <property type="entry name" value="Glyco_hydro_1_beta-glucosidase"/>
</dbReference>
<evidence type="ECO:0000313" key="14">
    <source>
        <dbReference type="EMBL" id="AEU34368.1"/>
    </source>
</evidence>
<dbReference type="GO" id="GO:0005829">
    <property type="term" value="C:cytosol"/>
    <property type="evidence" value="ECO:0007669"/>
    <property type="project" value="TreeGrafter"/>
</dbReference>
<dbReference type="HOGENOM" id="CLU_001859_1_3_0"/>
<dbReference type="SUPFAM" id="SSF51445">
    <property type="entry name" value="(Trans)glycosidases"/>
    <property type="match status" value="1"/>
</dbReference>
<dbReference type="InterPro" id="IPR033132">
    <property type="entry name" value="GH_1_N_CS"/>
</dbReference>
<dbReference type="OrthoDB" id="2339329at2"/>
<dbReference type="Gene3D" id="3.20.20.80">
    <property type="entry name" value="Glycosidases"/>
    <property type="match status" value="1"/>
</dbReference>
<dbReference type="eggNOG" id="COG2723">
    <property type="taxonomic scope" value="Bacteria"/>
</dbReference>
<keyword evidence="7 12" id="KW-0326">Glycosidase</keyword>
<dbReference type="FunFam" id="3.20.20.80:FF:000004">
    <property type="entry name" value="Beta-glucosidase 6-phospho-beta-glucosidase"/>
    <property type="match status" value="1"/>
</dbReference>
<feature type="signal peptide" evidence="13">
    <location>
        <begin position="1"/>
        <end position="29"/>
    </location>
</feature>
<dbReference type="AlphaFoldDB" id="G8NWT0"/>
<evidence type="ECO:0000256" key="10">
    <source>
        <dbReference type="PIRSR" id="PIRSR617736-2"/>
    </source>
</evidence>
<feature type="binding site" evidence="10">
    <location>
        <position position="61"/>
    </location>
    <ligand>
        <name>substrate</name>
    </ligand>
</feature>
<evidence type="ECO:0000256" key="11">
    <source>
        <dbReference type="PROSITE-ProRule" id="PRU10055"/>
    </source>
</evidence>
<keyword evidence="8" id="KW-0624">Polysaccharide degradation</keyword>
<dbReference type="GO" id="GO:0008422">
    <property type="term" value="F:beta-glucosidase activity"/>
    <property type="evidence" value="ECO:0007669"/>
    <property type="project" value="UniProtKB-EC"/>
</dbReference>
<feature type="binding site" evidence="10">
    <location>
        <begin position="449"/>
        <end position="450"/>
    </location>
    <ligand>
        <name>substrate</name>
    </ligand>
</feature>
<evidence type="ECO:0000256" key="6">
    <source>
        <dbReference type="ARBA" id="ARBA00023277"/>
    </source>
</evidence>
<feature type="active site" description="Nucleophile" evidence="9 11">
    <location>
        <position position="395"/>
    </location>
</feature>
<feature type="active site" description="Proton donor" evidence="9">
    <location>
        <position position="207"/>
    </location>
</feature>
<reference evidence="14 15" key="1">
    <citation type="submission" date="2011-11" db="EMBL/GenBank/DDBJ databases">
        <title>Complete sequence of Granulicella mallensis MP5ACTX8.</title>
        <authorList>
            <consortium name="US DOE Joint Genome Institute"/>
            <person name="Lucas S."/>
            <person name="Copeland A."/>
            <person name="Lapidus A."/>
            <person name="Cheng J.-F."/>
            <person name="Goodwin L."/>
            <person name="Pitluck S."/>
            <person name="Peters L."/>
            <person name="Lu M."/>
            <person name="Detter J.C."/>
            <person name="Han C."/>
            <person name="Tapia R."/>
            <person name="Land M."/>
            <person name="Hauser L."/>
            <person name="Kyrpides N."/>
            <person name="Ivanova N."/>
            <person name="Mikhailova N."/>
            <person name="Pagani I."/>
            <person name="Rawat S."/>
            <person name="Mannisto M."/>
            <person name="Haggblom M."/>
            <person name="Woyke T."/>
        </authorList>
    </citation>
    <scope>NUCLEOTIDE SEQUENCE [LARGE SCALE GENOMIC DNA]</scope>
    <source>
        <strain evidence="15">ATCC BAA-1857 / DSM 23137 / MP5ACTX8</strain>
    </source>
</reference>
<evidence type="ECO:0000256" key="8">
    <source>
        <dbReference type="ARBA" id="ARBA00023326"/>
    </source>
</evidence>
<dbReference type="EMBL" id="CP003130">
    <property type="protein sequence ID" value="AEU34368.1"/>
    <property type="molecule type" value="Genomic_DNA"/>
</dbReference>
<feature type="binding site" evidence="10">
    <location>
        <position position="206"/>
    </location>
    <ligand>
        <name>substrate</name>
    </ligand>
</feature>
<comment type="catalytic activity">
    <reaction evidence="1 12">
        <text>Hydrolysis of terminal, non-reducing beta-D-glucosyl residues with release of beta-D-glucose.</text>
        <dbReference type="EC" id="3.2.1.21"/>
    </reaction>
</comment>
<feature type="binding site" evidence="10">
    <location>
        <position position="162"/>
    </location>
    <ligand>
        <name>substrate</name>
    </ligand>
</feature>
<evidence type="ECO:0000313" key="15">
    <source>
        <dbReference type="Proteomes" id="UP000007113"/>
    </source>
</evidence>
<dbReference type="InterPro" id="IPR001360">
    <property type="entry name" value="Glyco_hydro_1"/>
</dbReference>
<feature type="binding site" evidence="10">
    <location>
        <position position="337"/>
    </location>
    <ligand>
        <name>substrate</name>
    </ligand>
</feature>
<proteinExistence type="inferred from homology"/>
<name>G8NWT0_GRAMM</name>
<evidence type="ECO:0000256" key="1">
    <source>
        <dbReference type="ARBA" id="ARBA00000448"/>
    </source>
</evidence>
<evidence type="ECO:0000256" key="9">
    <source>
        <dbReference type="PIRSR" id="PIRSR617736-1"/>
    </source>
</evidence>
<organism evidence="14 15">
    <name type="scientific">Granulicella mallensis (strain ATCC BAA-1857 / DSM 23137 / MP5ACTX8)</name>
    <dbReference type="NCBI Taxonomy" id="682795"/>
    <lineage>
        <taxon>Bacteria</taxon>
        <taxon>Pseudomonadati</taxon>
        <taxon>Acidobacteriota</taxon>
        <taxon>Terriglobia</taxon>
        <taxon>Terriglobales</taxon>
        <taxon>Acidobacteriaceae</taxon>
        <taxon>Granulicella</taxon>
    </lineage>
</organism>
<dbReference type="EC" id="3.2.1.21" evidence="3 12"/>
<evidence type="ECO:0000256" key="13">
    <source>
        <dbReference type="SAM" id="SignalP"/>
    </source>
</evidence>
<dbReference type="InterPro" id="IPR018120">
    <property type="entry name" value="Glyco_hydro_1_AS"/>
</dbReference>
<dbReference type="PROSITE" id="PS00572">
    <property type="entry name" value="GLYCOSYL_HYDROL_F1_1"/>
    <property type="match status" value="1"/>
</dbReference>
<dbReference type="InterPro" id="IPR017853">
    <property type="entry name" value="GH"/>
</dbReference>
<dbReference type="PANTHER" id="PTHR10353:SF36">
    <property type="entry name" value="LP05116P"/>
    <property type="match status" value="1"/>
</dbReference>
<dbReference type="NCBIfam" id="TIGR03356">
    <property type="entry name" value="BGL"/>
    <property type="match status" value="1"/>
</dbReference>